<evidence type="ECO:0000313" key="1">
    <source>
        <dbReference type="EMBL" id="KAF5193380.1"/>
    </source>
</evidence>
<accession>A0A7J6W9W2</accession>
<comment type="caution">
    <text evidence="1">The sequence shown here is derived from an EMBL/GenBank/DDBJ whole genome shotgun (WGS) entry which is preliminary data.</text>
</comment>
<dbReference type="EMBL" id="JABWDY010020122">
    <property type="protein sequence ID" value="KAF5193380.1"/>
    <property type="molecule type" value="Genomic_DNA"/>
</dbReference>
<dbReference type="Proteomes" id="UP000554482">
    <property type="component" value="Unassembled WGS sequence"/>
</dbReference>
<evidence type="ECO:0000313" key="2">
    <source>
        <dbReference type="Proteomes" id="UP000554482"/>
    </source>
</evidence>
<reference evidence="1 2" key="1">
    <citation type="submission" date="2020-06" db="EMBL/GenBank/DDBJ databases">
        <title>Transcriptomic and genomic resources for Thalictrum thalictroides and T. hernandezii: Facilitating candidate gene discovery in an emerging model plant lineage.</title>
        <authorList>
            <person name="Arias T."/>
            <person name="Riano-Pachon D.M."/>
            <person name="Di Stilio V.S."/>
        </authorList>
    </citation>
    <scope>NUCLEOTIDE SEQUENCE [LARGE SCALE GENOMIC DNA]</scope>
    <source>
        <strain evidence="2">cv. WT478/WT964</strain>
        <tissue evidence="1">Leaves</tissue>
    </source>
</reference>
<organism evidence="1 2">
    <name type="scientific">Thalictrum thalictroides</name>
    <name type="common">Rue-anemone</name>
    <name type="synonym">Anemone thalictroides</name>
    <dbReference type="NCBI Taxonomy" id="46969"/>
    <lineage>
        <taxon>Eukaryota</taxon>
        <taxon>Viridiplantae</taxon>
        <taxon>Streptophyta</taxon>
        <taxon>Embryophyta</taxon>
        <taxon>Tracheophyta</taxon>
        <taxon>Spermatophyta</taxon>
        <taxon>Magnoliopsida</taxon>
        <taxon>Ranunculales</taxon>
        <taxon>Ranunculaceae</taxon>
        <taxon>Thalictroideae</taxon>
        <taxon>Thalictrum</taxon>
    </lineage>
</organism>
<proteinExistence type="predicted"/>
<keyword evidence="2" id="KW-1185">Reference proteome</keyword>
<gene>
    <name evidence="1" type="ORF">FRX31_017033</name>
</gene>
<dbReference type="AlphaFoldDB" id="A0A7J6W9W2"/>
<name>A0A7J6W9W2_THATH</name>
<protein>
    <submittedName>
        <fullName evidence="1">Uncharacterized protein</fullName>
    </submittedName>
</protein>
<sequence>MAVGVALEKSYIKVSGHWGFVVTLWSILTRSPICKGIPRLEMVSGYYRIEVLFAKGFRCVPVKKS</sequence>